<keyword evidence="3" id="KW-1185">Reference proteome</keyword>
<feature type="region of interest" description="Disordered" evidence="1">
    <location>
        <begin position="321"/>
        <end position="356"/>
    </location>
</feature>
<accession>A0A0C2ZXP7</accession>
<dbReference type="AlphaFoldDB" id="A0A0C2ZXP7"/>
<organism evidence="2 3">
    <name type="scientific">Scleroderma citrinum Foug A</name>
    <dbReference type="NCBI Taxonomy" id="1036808"/>
    <lineage>
        <taxon>Eukaryota</taxon>
        <taxon>Fungi</taxon>
        <taxon>Dikarya</taxon>
        <taxon>Basidiomycota</taxon>
        <taxon>Agaricomycotina</taxon>
        <taxon>Agaricomycetes</taxon>
        <taxon>Agaricomycetidae</taxon>
        <taxon>Boletales</taxon>
        <taxon>Sclerodermatineae</taxon>
        <taxon>Sclerodermataceae</taxon>
        <taxon>Scleroderma</taxon>
    </lineage>
</organism>
<evidence type="ECO:0000313" key="3">
    <source>
        <dbReference type="Proteomes" id="UP000053989"/>
    </source>
</evidence>
<dbReference type="Proteomes" id="UP000053989">
    <property type="component" value="Unassembled WGS sequence"/>
</dbReference>
<sequence length="457" mass="51870">MPDITQNPHEATPPDYGLDHFLPARQPLVDNFNISHGEASQRLLAIWQMQNALDRQEWDAQQEVQAQEAHRAREQQQQQDEEQARAQIEDQEAALQEERKKNRTKFLLPFADMQISTSTPVLPSSLALRKLRKGEYCELYFFTNKGLADAHACSRSLDDEALAITQDDQGLHSFIPVVAARAKHSVIEDGDLTWAQLDEATHHMLQAMKENGWDQKRLEAHLSFWMALGAHEWRHDSEDTAKRTLIVYQATAQKRWHDTLGTPHSFNLKYVNEALLNKIRMELMHKAHNWAVKQANEVNEKLLAAVTAQQRPTYSAQKATHQQCQPSFSKHPALPTTDHSESSHKRSKSFHTREKTFNGNDPLPACAVCLSCEMHSVPVVECDASTTWDHKHDAFAKQINRTLVVKSTCQHLCSRWQHKDGCSDKHAHAHICSGCRSSAHGAQNCPQVQKSQGVNPI</sequence>
<name>A0A0C2ZXP7_9AGAM</name>
<gene>
    <name evidence="2" type="ORF">SCLCIDRAFT_1219698</name>
</gene>
<proteinExistence type="predicted"/>
<evidence type="ECO:0000313" key="2">
    <source>
        <dbReference type="EMBL" id="KIM57232.1"/>
    </source>
</evidence>
<dbReference type="HOGENOM" id="CLU_052398_1_0_1"/>
<dbReference type="OrthoDB" id="2688210at2759"/>
<dbReference type="STRING" id="1036808.A0A0C2ZXP7"/>
<evidence type="ECO:0000256" key="1">
    <source>
        <dbReference type="SAM" id="MobiDB-lite"/>
    </source>
</evidence>
<dbReference type="EMBL" id="KN822104">
    <property type="protein sequence ID" value="KIM57232.1"/>
    <property type="molecule type" value="Genomic_DNA"/>
</dbReference>
<feature type="region of interest" description="Disordered" evidence="1">
    <location>
        <begin position="58"/>
        <end position="87"/>
    </location>
</feature>
<dbReference type="InParanoid" id="A0A0C2ZXP7"/>
<reference evidence="2 3" key="1">
    <citation type="submission" date="2014-04" db="EMBL/GenBank/DDBJ databases">
        <authorList>
            <consortium name="DOE Joint Genome Institute"/>
            <person name="Kuo A."/>
            <person name="Kohler A."/>
            <person name="Nagy L.G."/>
            <person name="Floudas D."/>
            <person name="Copeland A."/>
            <person name="Barry K.W."/>
            <person name="Cichocki N."/>
            <person name="Veneault-Fourrey C."/>
            <person name="LaButti K."/>
            <person name="Lindquist E.A."/>
            <person name="Lipzen A."/>
            <person name="Lundell T."/>
            <person name="Morin E."/>
            <person name="Murat C."/>
            <person name="Sun H."/>
            <person name="Tunlid A."/>
            <person name="Henrissat B."/>
            <person name="Grigoriev I.V."/>
            <person name="Hibbett D.S."/>
            <person name="Martin F."/>
            <person name="Nordberg H.P."/>
            <person name="Cantor M.N."/>
            <person name="Hua S.X."/>
        </authorList>
    </citation>
    <scope>NUCLEOTIDE SEQUENCE [LARGE SCALE GENOMIC DNA]</scope>
    <source>
        <strain evidence="2 3">Foug A</strain>
    </source>
</reference>
<protein>
    <submittedName>
        <fullName evidence="2">Uncharacterized protein</fullName>
    </submittedName>
</protein>
<reference evidence="3" key="2">
    <citation type="submission" date="2015-01" db="EMBL/GenBank/DDBJ databases">
        <title>Evolutionary Origins and Diversification of the Mycorrhizal Mutualists.</title>
        <authorList>
            <consortium name="DOE Joint Genome Institute"/>
            <consortium name="Mycorrhizal Genomics Consortium"/>
            <person name="Kohler A."/>
            <person name="Kuo A."/>
            <person name="Nagy L.G."/>
            <person name="Floudas D."/>
            <person name="Copeland A."/>
            <person name="Barry K.W."/>
            <person name="Cichocki N."/>
            <person name="Veneault-Fourrey C."/>
            <person name="LaButti K."/>
            <person name="Lindquist E.A."/>
            <person name="Lipzen A."/>
            <person name="Lundell T."/>
            <person name="Morin E."/>
            <person name="Murat C."/>
            <person name="Riley R."/>
            <person name="Ohm R."/>
            <person name="Sun H."/>
            <person name="Tunlid A."/>
            <person name="Henrissat B."/>
            <person name="Grigoriev I.V."/>
            <person name="Hibbett D.S."/>
            <person name="Martin F."/>
        </authorList>
    </citation>
    <scope>NUCLEOTIDE SEQUENCE [LARGE SCALE GENOMIC DNA]</scope>
    <source>
        <strain evidence="3">Foug A</strain>
    </source>
</reference>